<feature type="transmembrane region" description="Helical" evidence="1">
    <location>
        <begin position="156"/>
        <end position="176"/>
    </location>
</feature>
<organism evidence="2 3">
    <name type="scientific">Nocardioides panacihumi</name>
    <dbReference type="NCBI Taxonomy" id="400774"/>
    <lineage>
        <taxon>Bacteria</taxon>
        <taxon>Bacillati</taxon>
        <taxon>Actinomycetota</taxon>
        <taxon>Actinomycetes</taxon>
        <taxon>Propionibacteriales</taxon>
        <taxon>Nocardioidaceae</taxon>
        <taxon>Nocardioides</taxon>
    </lineage>
</organism>
<evidence type="ECO:0000313" key="3">
    <source>
        <dbReference type="Proteomes" id="UP001500571"/>
    </source>
</evidence>
<comment type="caution">
    <text evidence="2">The sequence shown here is derived from an EMBL/GenBank/DDBJ whole genome shotgun (WGS) entry which is preliminary data.</text>
</comment>
<keyword evidence="1" id="KW-0472">Membrane</keyword>
<protein>
    <submittedName>
        <fullName evidence="2">Uncharacterized protein</fullName>
    </submittedName>
</protein>
<dbReference type="EMBL" id="BAAAPB010000001">
    <property type="protein sequence ID" value="GAA1947284.1"/>
    <property type="molecule type" value="Genomic_DNA"/>
</dbReference>
<proteinExistence type="predicted"/>
<gene>
    <name evidence="2" type="ORF">GCM10009798_02920</name>
</gene>
<sequence length="178" mass="19079">MSSERTTTAADLVSAVRDAAAGTPYVVQETARGFDLTIDVANARWLAVLRAHGLKKVFTHEVTLDVRRRRLVIVDVSNTLSWSAGAPRLATVQKEASRGRIYQKSWRKDFGVDLDTGRVGEVVGYSFDAGVGRDMIRTVAKAHGWSERMGGVEKGAIVMAAIGLVGGLAGAVVAVVQR</sequence>
<dbReference type="RefSeq" id="WP_344041669.1">
    <property type="nucleotide sequence ID" value="NZ_BAAAPB010000001.1"/>
</dbReference>
<reference evidence="2 3" key="1">
    <citation type="journal article" date="2019" name="Int. J. Syst. Evol. Microbiol.">
        <title>The Global Catalogue of Microorganisms (GCM) 10K type strain sequencing project: providing services to taxonomists for standard genome sequencing and annotation.</title>
        <authorList>
            <consortium name="The Broad Institute Genomics Platform"/>
            <consortium name="The Broad Institute Genome Sequencing Center for Infectious Disease"/>
            <person name="Wu L."/>
            <person name="Ma J."/>
        </authorList>
    </citation>
    <scope>NUCLEOTIDE SEQUENCE [LARGE SCALE GENOMIC DNA]</scope>
    <source>
        <strain evidence="2 3">JCM 15309</strain>
    </source>
</reference>
<evidence type="ECO:0000313" key="2">
    <source>
        <dbReference type="EMBL" id="GAA1947284.1"/>
    </source>
</evidence>
<keyword evidence="1" id="KW-1133">Transmembrane helix</keyword>
<name>A0ABN2Q8W6_9ACTN</name>
<evidence type="ECO:0000256" key="1">
    <source>
        <dbReference type="SAM" id="Phobius"/>
    </source>
</evidence>
<keyword evidence="1" id="KW-0812">Transmembrane</keyword>
<accession>A0ABN2Q8W6</accession>
<keyword evidence="3" id="KW-1185">Reference proteome</keyword>
<dbReference type="Proteomes" id="UP001500571">
    <property type="component" value="Unassembled WGS sequence"/>
</dbReference>